<feature type="transmembrane region" description="Helical" evidence="9">
    <location>
        <begin position="132"/>
        <end position="150"/>
    </location>
</feature>
<feature type="transmembrane region" description="Helical" evidence="9">
    <location>
        <begin position="246"/>
        <end position="269"/>
    </location>
</feature>
<feature type="transmembrane region" description="Helical" evidence="9">
    <location>
        <begin position="431"/>
        <end position="449"/>
    </location>
</feature>
<gene>
    <name evidence="11" type="ORF">GCM10010361_27010</name>
</gene>
<feature type="transmembrane region" description="Helical" evidence="9">
    <location>
        <begin position="162"/>
        <end position="181"/>
    </location>
</feature>
<dbReference type="RefSeq" id="WP_346095191.1">
    <property type="nucleotide sequence ID" value="NZ_BAAABY010000023.1"/>
</dbReference>
<dbReference type="NCBIfam" id="TIGR00711">
    <property type="entry name" value="efflux_EmrB"/>
    <property type="match status" value="1"/>
</dbReference>
<dbReference type="InterPro" id="IPR036259">
    <property type="entry name" value="MFS_trans_sf"/>
</dbReference>
<keyword evidence="12" id="KW-1185">Reference proteome</keyword>
<accession>A0ABP3JQX0</accession>
<comment type="caution">
    <text evidence="11">The sequence shown here is derived from an EMBL/GenBank/DDBJ whole genome shotgun (WGS) entry which is preliminary data.</text>
</comment>
<evidence type="ECO:0000313" key="12">
    <source>
        <dbReference type="Proteomes" id="UP001500909"/>
    </source>
</evidence>
<sequence length="809" mass="83020">MTSTPVDARADTGQPGDAPSDGRAAGHAPHRWWVLAVIGLAQLMVVLDATIVNIALPSAQRDLGFDNDGRQWVVTAYSLAFGSLLLLGGRLADLFGRKTTLLIGLVGFAGSSALAGAANGFSMLVIGRALQGLFGALLAPSALSLLTTTFTDAKERAKAFGIFGAIAGSGGAIGLLLGGVLTEHLDWRWTLYVNLVIAVIAVIGALVFIRRPAPATRPRLDLFGTLLVAAGLFGIVFGFSNAETHAWSHWMCWAFLAAGGVLLLAFVLWETRAGHPLLPLRVLGDRNRAASFISVFISGAGMFGVFLFLTYYLQQTLAYTPVKTGLAFLPMVGMLMVMAQLSMNILVPKIGPKPIVPLGMLFAAAGMVWLTRLEVDSTYAAHVLPPLLVMGLGLGMVMPPAMSLATLGVAPNDQGVASATVNTMQQVGGSIGTALFNTMAASAVTNYLADRKPTKLNQAEAALHSYDVAYWWAAAFFTAGLVITLLLYRRGKAVSDHGPAVAVEAEHHGHGHGRHGAPYDPSEGADPTTTAELPVTGATAAAGAETAPTPVTTAPETPSGPAVHGRVLDAAGGPVPHAAVTLIAPDGRQLGRASAAEDGQYTLATPAAGSYVLVGAAAGHQPRVATLAVGAEPVAFDLMLAGTGGLEGTVRSGTTPVAGALVVATDERGDVIESAASGEDGGYRLPSLVPGVYTLTASAEGFQPYAGMVEVSGGVPTRQDAVLQRAATLRGTVVNRSGAPLGEARVSLLDPAGNVVAVSTTGPDGAYAFTDLSGGEYTVVASGYPPVATPLTVTAEGHEGFDLTLTHGD</sequence>
<keyword evidence="2" id="KW-0813">Transport</keyword>
<evidence type="ECO:0000256" key="5">
    <source>
        <dbReference type="ARBA" id="ARBA00022989"/>
    </source>
</evidence>
<dbReference type="Pfam" id="PF07690">
    <property type="entry name" value="MFS_1"/>
    <property type="match status" value="1"/>
</dbReference>
<dbReference type="Pfam" id="PF13620">
    <property type="entry name" value="CarboxypepD_reg"/>
    <property type="match status" value="3"/>
</dbReference>
<keyword evidence="7" id="KW-0046">Antibiotic resistance</keyword>
<feature type="region of interest" description="Disordered" evidence="8">
    <location>
        <begin position="506"/>
        <end position="563"/>
    </location>
</feature>
<dbReference type="PANTHER" id="PTHR42718:SF46">
    <property type="entry name" value="BLR6921 PROTEIN"/>
    <property type="match status" value="1"/>
</dbReference>
<reference evidence="12" key="1">
    <citation type="journal article" date="2019" name="Int. J. Syst. Evol. Microbiol.">
        <title>The Global Catalogue of Microorganisms (GCM) 10K type strain sequencing project: providing services to taxonomists for standard genome sequencing and annotation.</title>
        <authorList>
            <consortium name="The Broad Institute Genomics Platform"/>
            <consortium name="The Broad Institute Genome Sequencing Center for Infectious Disease"/>
            <person name="Wu L."/>
            <person name="Ma J."/>
        </authorList>
    </citation>
    <scope>NUCLEOTIDE SEQUENCE [LARGE SCALE GENOMIC DNA]</scope>
    <source>
        <strain evidence="12">JCM 4805</strain>
    </source>
</reference>
<evidence type="ECO:0000256" key="7">
    <source>
        <dbReference type="ARBA" id="ARBA00023251"/>
    </source>
</evidence>
<evidence type="ECO:0000259" key="10">
    <source>
        <dbReference type="PROSITE" id="PS50850"/>
    </source>
</evidence>
<dbReference type="EMBL" id="BAAABY010000023">
    <property type="protein sequence ID" value="GAA0461760.1"/>
    <property type="molecule type" value="Genomic_DNA"/>
</dbReference>
<evidence type="ECO:0000256" key="3">
    <source>
        <dbReference type="ARBA" id="ARBA00022475"/>
    </source>
</evidence>
<organism evidence="11 12">
    <name type="scientific">Streptomyces olivaceiscleroticus</name>
    <dbReference type="NCBI Taxonomy" id="68245"/>
    <lineage>
        <taxon>Bacteria</taxon>
        <taxon>Bacillati</taxon>
        <taxon>Actinomycetota</taxon>
        <taxon>Actinomycetes</taxon>
        <taxon>Kitasatosporales</taxon>
        <taxon>Streptomycetaceae</taxon>
        <taxon>Streptomyces</taxon>
    </lineage>
</organism>
<keyword evidence="6 9" id="KW-0472">Membrane</keyword>
<comment type="subcellular location">
    <subcellularLocation>
        <location evidence="1">Cell membrane</location>
        <topology evidence="1">Multi-pass membrane protein</topology>
    </subcellularLocation>
</comment>
<dbReference type="Gene3D" id="2.60.40.1120">
    <property type="entry name" value="Carboxypeptidase-like, regulatory domain"/>
    <property type="match status" value="3"/>
</dbReference>
<dbReference type="InterPro" id="IPR011701">
    <property type="entry name" value="MFS"/>
</dbReference>
<dbReference type="Gene3D" id="1.20.1250.20">
    <property type="entry name" value="MFS general substrate transporter like domains"/>
    <property type="match status" value="1"/>
</dbReference>
<feature type="transmembrane region" description="Helical" evidence="9">
    <location>
        <begin position="383"/>
        <end position="410"/>
    </location>
</feature>
<feature type="transmembrane region" description="Helical" evidence="9">
    <location>
        <begin position="469"/>
        <end position="488"/>
    </location>
</feature>
<feature type="transmembrane region" description="Helical" evidence="9">
    <location>
        <begin position="220"/>
        <end position="240"/>
    </location>
</feature>
<keyword evidence="3" id="KW-1003">Cell membrane</keyword>
<dbReference type="PROSITE" id="PS50850">
    <property type="entry name" value="MFS"/>
    <property type="match status" value="1"/>
</dbReference>
<dbReference type="Proteomes" id="UP001500909">
    <property type="component" value="Unassembled WGS sequence"/>
</dbReference>
<dbReference type="InterPro" id="IPR008969">
    <property type="entry name" value="CarboxyPept-like_regulatory"/>
</dbReference>
<evidence type="ECO:0000256" key="6">
    <source>
        <dbReference type="ARBA" id="ARBA00023136"/>
    </source>
</evidence>
<keyword evidence="5 9" id="KW-1133">Transmembrane helix</keyword>
<protein>
    <recommendedName>
        <fullName evidence="10">Major facilitator superfamily (MFS) profile domain-containing protein</fullName>
    </recommendedName>
</protein>
<feature type="transmembrane region" description="Helical" evidence="9">
    <location>
        <begin position="72"/>
        <end position="89"/>
    </location>
</feature>
<feature type="compositionally biased region" description="Low complexity" evidence="8">
    <location>
        <begin position="534"/>
        <end position="557"/>
    </location>
</feature>
<dbReference type="Gene3D" id="1.20.1720.10">
    <property type="entry name" value="Multidrug resistance protein D"/>
    <property type="match status" value="1"/>
</dbReference>
<dbReference type="InterPro" id="IPR020846">
    <property type="entry name" value="MFS_dom"/>
</dbReference>
<evidence type="ECO:0000256" key="4">
    <source>
        <dbReference type="ARBA" id="ARBA00022692"/>
    </source>
</evidence>
<evidence type="ECO:0000313" key="11">
    <source>
        <dbReference type="EMBL" id="GAA0461760.1"/>
    </source>
</evidence>
<dbReference type="PROSITE" id="PS00216">
    <property type="entry name" value="SUGAR_TRANSPORT_1"/>
    <property type="match status" value="1"/>
</dbReference>
<name>A0ABP3JQX0_9ACTN</name>
<dbReference type="SUPFAM" id="SSF49464">
    <property type="entry name" value="Carboxypeptidase regulatory domain-like"/>
    <property type="match status" value="2"/>
</dbReference>
<feature type="transmembrane region" description="Helical" evidence="9">
    <location>
        <begin position="290"/>
        <end position="313"/>
    </location>
</feature>
<dbReference type="CDD" id="cd17321">
    <property type="entry name" value="MFS_MMR_MDR_like"/>
    <property type="match status" value="1"/>
</dbReference>
<dbReference type="InterPro" id="IPR004638">
    <property type="entry name" value="EmrB-like"/>
</dbReference>
<dbReference type="PANTHER" id="PTHR42718">
    <property type="entry name" value="MAJOR FACILITATOR SUPERFAMILY MULTIDRUG TRANSPORTER MFSC"/>
    <property type="match status" value="1"/>
</dbReference>
<dbReference type="SUPFAM" id="SSF49478">
    <property type="entry name" value="Cna protein B-type domain"/>
    <property type="match status" value="1"/>
</dbReference>
<feature type="transmembrane region" description="Helical" evidence="9">
    <location>
        <begin position="101"/>
        <end position="126"/>
    </location>
</feature>
<evidence type="ECO:0000256" key="1">
    <source>
        <dbReference type="ARBA" id="ARBA00004651"/>
    </source>
</evidence>
<feature type="transmembrane region" description="Helical" evidence="9">
    <location>
        <begin position="32"/>
        <end position="52"/>
    </location>
</feature>
<keyword evidence="4 9" id="KW-0812">Transmembrane</keyword>
<proteinExistence type="predicted"/>
<feature type="region of interest" description="Disordered" evidence="8">
    <location>
        <begin position="1"/>
        <end position="24"/>
    </location>
</feature>
<feature type="domain" description="Major facilitator superfamily (MFS) profile" evidence="10">
    <location>
        <begin position="34"/>
        <end position="492"/>
    </location>
</feature>
<feature type="transmembrane region" description="Helical" evidence="9">
    <location>
        <begin position="325"/>
        <end position="347"/>
    </location>
</feature>
<feature type="transmembrane region" description="Helical" evidence="9">
    <location>
        <begin position="354"/>
        <end position="371"/>
    </location>
</feature>
<feature type="transmembrane region" description="Helical" evidence="9">
    <location>
        <begin position="187"/>
        <end position="208"/>
    </location>
</feature>
<evidence type="ECO:0000256" key="2">
    <source>
        <dbReference type="ARBA" id="ARBA00022448"/>
    </source>
</evidence>
<evidence type="ECO:0000256" key="9">
    <source>
        <dbReference type="SAM" id="Phobius"/>
    </source>
</evidence>
<dbReference type="InterPro" id="IPR005829">
    <property type="entry name" value="Sugar_transporter_CS"/>
</dbReference>
<dbReference type="SUPFAM" id="SSF103473">
    <property type="entry name" value="MFS general substrate transporter"/>
    <property type="match status" value="1"/>
</dbReference>
<evidence type="ECO:0000256" key="8">
    <source>
        <dbReference type="SAM" id="MobiDB-lite"/>
    </source>
</evidence>